<accession>A0A8J4EEZ7</accession>
<feature type="signal peptide" evidence="1">
    <location>
        <begin position="1"/>
        <end position="26"/>
    </location>
</feature>
<evidence type="ECO:0008006" key="4">
    <source>
        <dbReference type="Google" id="ProtNLM"/>
    </source>
</evidence>
<proteinExistence type="predicted"/>
<sequence length="105" mass="11209">MKRLTALTFATLAVAATLVPAAPAAAAVTCGNYTEAGDSGQYHRRFYYGNCTAQGVLANVYKQAYGLPSTFERQVCVPAQQAVKVGESTNYVTLRYFVRDTAGAC</sequence>
<protein>
    <recommendedName>
        <fullName evidence="4">Secreted protein</fullName>
    </recommendedName>
</protein>
<gene>
    <name evidence="2" type="ORF">Voc01_071530</name>
</gene>
<dbReference type="Proteomes" id="UP000635606">
    <property type="component" value="Unassembled WGS sequence"/>
</dbReference>
<evidence type="ECO:0000313" key="2">
    <source>
        <dbReference type="EMBL" id="GIJ72236.1"/>
    </source>
</evidence>
<dbReference type="RefSeq" id="WP_203932090.1">
    <property type="nucleotide sequence ID" value="NZ_BOPH01000098.1"/>
</dbReference>
<reference evidence="2" key="1">
    <citation type="submission" date="2021-01" db="EMBL/GenBank/DDBJ databases">
        <title>Whole genome shotgun sequence of Virgisporangium ochraceum NBRC 16418.</title>
        <authorList>
            <person name="Komaki H."/>
            <person name="Tamura T."/>
        </authorList>
    </citation>
    <scope>NUCLEOTIDE SEQUENCE</scope>
    <source>
        <strain evidence="2">NBRC 16418</strain>
    </source>
</reference>
<keyword evidence="3" id="KW-1185">Reference proteome</keyword>
<dbReference type="AlphaFoldDB" id="A0A8J4EEZ7"/>
<evidence type="ECO:0000256" key="1">
    <source>
        <dbReference type="SAM" id="SignalP"/>
    </source>
</evidence>
<organism evidence="2 3">
    <name type="scientific">Virgisporangium ochraceum</name>
    <dbReference type="NCBI Taxonomy" id="65505"/>
    <lineage>
        <taxon>Bacteria</taxon>
        <taxon>Bacillati</taxon>
        <taxon>Actinomycetota</taxon>
        <taxon>Actinomycetes</taxon>
        <taxon>Micromonosporales</taxon>
        <taxon>Micromonosporaceae</taxon>
        <taxon>Virgisporangium</taxon>
    </lineage>
</organism>
<dbReference type="EMBL" id="BOPH01000098">
    <property type="protein sequence ID" value="GIJ72236.1"/>
    <property type="molecule type" value="Genomic_DNA"/>
</dbReference>
<evidence type="ECO:0000313" key="3">
    <source>
        <dbReference type="Proteomes" id="UP000635606"/>
    </source>
</evidence>
<feature type="chain" id="PRO_5035150694" description="Secreted protein" evidence="1">
    <location>
        <begin position="27"/>
        <end position="105"/>
    </location>
</feature>
<name>A0A8J4EEZ7_9ACTN</name>
<keyword evidence="1" id="KW-0732">Signal</keyword>
<comment type="caution">
    <text evidence="2">The sequence shown here is derived from an EMBL/GenBank/DDBJ whole genome shotgun (WGS) entry which is preliminary data.</text>
</comment>